<protein>
    <recommendedName>
        <fullName evidence="3">5'-nucleotidase</fullName>
        <ecNumber evidence="3">3.1.3.5</ecNumber>
    </recommendedName>
</protein>
<sequence>MSKILIVNDDGIDSPLLQALIARFQKLGEVVVAAPRFEQSWVSKCMSRFKDVDAIKRDDLPCEAYSISGSPADCVNLALGHLLEEKPLCVVSGINVGHNAGLAYILSSGTVGAALEGALHNIPSFAASLGLDRGDYDRLKDNPQALGESLGSKAALAAEILADFVSKTLESNEPAYGVVHKLNFPSSEISGKTEIVRSNPARTEAGSFFAAKKNAFSFSYRELGEIDSQTPTDRETLKAGKISYSKLDFSQIGQLS</sequence>
<dbReference type="InterPro" id="IPR030048">
    <property type="entry name" value="SurE"/>
</dbReference>
<dbReference type="AlphaFoldDB" id="A0A7X1B9G1"/>
<accession>A0A7X1B9G1</accession>
<dbReference type="GO" id="GO:0008253">
    <property type="term" value="F:5'-nucleotidase activity"/>
    <property type="evidence" value="ECO:0007669"/>
    <property type="project" value="UniProtKB-EC"/>
</dbReference>
<dbReference type="InterPro" id="IPR002828">
    <property type="entry name" value="SurE-like_Pase/nucleotidase"/>
</dbReference>
<evidence type="ECO:0000313" key="7">
    <source>
        <dbReference type="EMBL" id="MBC2607794.1"/>
    </source>
</evidence>
<dbReference type="PANTHER" id="PTHR30457:SF0">
    <property type="entry name" value="PHOSPHATASE, PUTATIVE (AFU_ORTHOLOGUE AFUA_4G01070)-RELATED"/>
    <property type="match status" value="1"/>
</dbReference>
<evidence type="ECO:0000313" key="8">
    <source>
        <dbReference type="Proteomes" id="UP000526501"/>
    </source>
</evidence>
<dbReference type="GO" id="GO:0046872">
    <property type="term" value="F:metal ion binding"/>
    <property type="evidence" value="ECO:0007669"/>
    <property type="project" value="UniProtKB-KW"/>
</dbReference>
<evidence type="ECO:0000256" key="4">
    <source>
        <dbReference type="ARBA" id="ARBA00022723"/>
    </source>
</evidence>
<feature type="domain" description="Survival protein SurE-like phosphatase/nucleotidase" evidence="6">
    <location>
        <begin position="4"/>
        <end position="188"/>
    </location>
</feature>
<evidence type="ECO:0000256" key="3">
    <source>
        <dbReference type="ARBA" id="ARBA00012643"/>
    </source>
</evidence>
<keyword evidence="4" id="KW-0479">Metal-binding</keyword>
<comment type="similarity">
    <text evidence="2">Belongs to the SurE nucleotidase family.</text>
</comment>
<gene>
    <name evidence="7" type="primary">surE</name>
    <name evidence="7" type="ORF">H5P27_17200</name>
</gene>
<dbReference type="RefSeq" id="WP_185661659.1">
    <property type="nucleotide sequence ID" value="NZ_CAWPOO010000013.1"/>
</dbReference>
<organism evidence="7 8">
    <name type="scientific">Pelagicoccus albus</name>
    <dbReference type="NCBI Taxonomy" id="415222"/>
    <lineage>
        <taxon>Bacteria</taxon>
        <taxon>Pseudomonadati</taxon>
        <taxon>Verrucomicrobiota</taxon>
        <taxon>Opitutia</taxon>
        <taxon>Puniceicoccales</taxon>
        <taxon>Pelagicoccaceae</taxon>
        <taxon>Pelagicoccus</taxon>
    </lineage>
</organism>
<reference evidence="7 8" key="1">
    <citation type="submission" date="2020-07" db="EMBL/GenBank/DDBJ databases">
        <authorList>
            <person name="Feng X."/>
        </authorList>
    </citation>
    <scope>NUCLEOTIDE SEQUENCE [LARGE SCALE GENOMIC DNA]</scope>
    <source>
        <strain evidence="7 8">JCM23202</strain>
    </source>
</reference>
<dbReference type="Proteomes" id="UP000526501">
    <property type="component" value="Unassembled WGS sequence"/>
</dbReference>
<dbReference type="PANTHER" id="PTHR30457">
    <property type="entry name" value="5'-NUCLEOTIDASE SURE"/>
    <property type="match status" value="1"/>
</dbReference>
<evidence type="ECO:0000256" key="1">
    <source>
        <dbReference type="ARBA" id="ARBA00000815"/>
    </source>
</evidence>
<evidence type="ECO:0000259" key="6">
    <source>
        <dbReference type="Pfam" id="PF01975"/>
    </source>
</evidence>
<dbReference type="NCBIfam" id="TIGR00087">
    <property type="entry name" value="surE"/>
    <property type="match status" value="1"/>
</dbReference>
<dbReference type="EMBL" id="JACHVC010000013">
    <property type="protein sequence ID" value="MBC2607794.1"/>
    <property type="molecule type" value="Genomic_DNA"/>
</dbReference>
<dbReference type="Gene3D" id="3.40.1210.10">
    <property type="entry name" value="Survival protein SurE-like phosphatase/nucleotidase"/>
    <property type="match status" value="1"/>
</dbReference>
<dbReference type="InterPro" id="IPR036523">
    <property type="entry name" value="SurE-like_sf"/>
</dbReference>
<comment type="caution">
    <text evidence="7">The sequence shown here is derived from an EMBL/GenBank/DDBJ whole genome shotgun (WGS) entry which is preliminary data.</text>
</comment>
<proteinExistence type="inferred from homology"/>
<dbReference type="EC" id="3.1.3.5" evidence="3"/>
<keyword evidence="8" id="KW-1185">Reference proteome</keyword>
<dbReference type="Pfam" id="PF01975">
    <property type="entry name" value="SurE"/>
    <property type="match status" value="1"/>
</dbReference>
<dbReference type="SUPFAM" id="SSF64167">
    <property type="entry name" value="SurE-like"/>
    <property type="match status" value="1"/>
</dbReference>
<evidence type="ECO:0000256" key="5">
    <source>
        <dbReference type="ARBA" id="ARBA00022801"/>
    </source>
</evidence>
<comment type="catalytic activity">
    <reaction evidence="1">
        <text>a ribonucleoside 5'-phosphate + H2O = a ribonucleoside + phosphate</text>
        <dbReference type="Rhea" id="RHEA:12484"/>
        <dbReference type="ChEBI" id="CHEBI:15377"/>
        <dbReference type="ChEBI" id="CHEBI:18254"/>
        <dbReference type="ChEBI" id="CHEBI:43474"/>
        <dbReference type="ChEBI" id="CHEBI:58043"/>
        <dbReference type="EC" id="3.1.3.5"/>
    </reaction>
</comment>
<evidence type="ECO:0000256" key="2">
    <source>
        <dbReference type="ARBA" id="ARBA00011062"/>
    </source>
</evidence>
<keyword evidence="5 7" id="KW-0378">Hydrolase</keyword>
<name>A0A7X1B9G1_9BACT</name>